<dbReference type="PANTHER" id="PTHR33293:SF2">
    <property type="entry name" value="TRANSPOSASE"/>
    <property type="match status" value="1"/>
</dbReference>
<dbReference type="PANTHER" id="PTHR33293">
    <property type="entry name" value="INSERTION ELEMENT IS1 1 PROTEIN INSB-RELATED"/>
    <property type="match status" value="1"/>
</dbReference>
<evidence type="ECO:0000313" key="2">
    <source>
        <dbReference type="EMBL" id="MFD2522702.1"/>
    </source>
</evidence>
<proteinExistence type="predicted"/>
<dbReference type="InterPro" id="IPR009057">
    <property type="entry name" value="Homeodomain-like_sf"/>
</dbReference>
<dbReference type="InterPro" id="IPR051354">
    <property type="entry name" value="Transposase_27_IS1"/>
</dbReference>
<evidence type="ECO:0000313" key="3">
    <source>
        <dbReference type="Proteomes" id="UP001597510"/>
    </source>
</evidence>
<dbReference type="EMBL" id="JBHULC010000021">
    <property type="protein sequence ID" value="MFD2522702.1"/>
    <property type="molecule type" value="Genomic_DNA"/>
</dbReference>
<accession>A0ABW5JCE5</accession>
<dbReference type="Proteomes" id="UP001597510">
    <property type="component" value="Unassembled WGS sequence"/>
</dbReference>
<comment type="caution">
    <text evidence="2">The sequence shown here is derived from an EMBL/GenBank/DDBJ whole genome shotgun (WGS) entry which is preliminary data.</text>
</comment>
<sequence length="141" mass="16531">MELPHCPQCDSNNISRNGIVKEKQRYKCKDCGYNFTVEKLGKSIETYFVIKALQLYLEGFSFREIERLLGISHVSVMNWVRKYNITIPNRKNTYKPTTSILTYAELTEFYANRENLHGIGVTVTEVGDKFMLIKWKRAKMH</sequence>
<dbReference type="Pfam" id="PF06056">
    <property type="entry name" value="Terminase_5"/>
    <property type="match status" value="1"/>
</dbReference>
<evidence type="ECO:0000259" key="1">
    <source>
        <dbReference type="Pfam" id="PF06056"/>
    </source>
</evidence>
<keyword evidence="3" id="KW-1185">Reference proteome</keyword>
<dbReference type="SUPFAM" id="SSF46689">
    <property type="entry name" value="Homeodomain-like"/>
    <property type="match status" value="1"/>
</dbReference>
<protein>
    <recommendedName>
        <fullName evidence="1">Terminase ATPase subunit N-terminal domain-containing protein</fullName>
    </recommendedName>
</protein>
<dbReference type="Gene3D" id="1.10.10.60">
    <property type="entry name" value="Homeodomain-like"/>
    <property type="match status" value="1"/>
</dbReference>
<name>A0ABW5JCE5_9BACT</name>
<reference evidence="3" key="1">
    <citation type="journal article" date="2019" name="Int. J. Syst. Evol. Microbiol.">
        <title>The Global Catalogue of Microorganisms (GCM) 10K type strain sequencing project: providing services to taxonomists for standard genome sequencing and annotation.</title>
        <authorList>
            <consortium name="The Broad Institute Genomics Platform"/>
            <consortium name="The Broad Institute Genome Sequencing Center for Infectious Disease"/>
            <person name="Wu L."/>
            <person name="Ma J."/>
        </authorList>
    </citation>
    <scope>NUCLEOTIDE SEQUENCE [LARGE SCALE GENOMIC DNA]</scope>
    <source>
        <strain evidence="3">KCTC 52344</strain>
    </source>
</reference>
<feature type="domain" description="Terminase ATPase subunit N-terminal" evidence="1">
    <location>
        <begin position="51"/>
        <end position="84"/>
    </location>
</feature>
<organism evidence="2 3">
    <name type="scientific">Emticicia soli</name>
    <dbReference type="NCBI Taxonomy" id="2027878"/>
    <lineage>
        <taxon>Bacteria</taxon>
        <taxon>Pseudomonadati</taxon>
        <taxon>Bacteroidota</taxon>
        <taxon>Cytophagia</taxon>
        <taxon>Cytophagales</taxon>
        <taxon>Leadbetterellaceae</taxon>
        <taxon>Emticicia</taxon>
    </lineage>
</organism>
<gene>
    <name evidence="2" type="ORF">ACFSR2_17520</name>
</gene>
<dbReference type="RefSeq" id="WP_340237760.1">
    <property type="nucleotide sequence ID" value="NZ_JBBEWC010000008.1"/>
</dbReference>
<dbReference type="InterPro" id="IPR010332">
    <property type="entry name" value="ATPase_terminase-su_N"/>
</dbReference>